<accession>A0A073BCQ4</accession>
<organism evidence="2 3">
    <name type="scientific">Saccharopolyspora rectivirgula</name>
    <dbReference type="NCBI Taxonomy" id="28042"/>
    <lineage>
        <taxon>Bacteria</taxon>
        <taxon>Bacillati</taxon>
        <taxon>Actinomycetota</taxon>
        <taxon>Actinomycetes</taxon>
        <taxon>Pseudonocardiales</taxon>
        <taxon>Pseudonocardiaceae</taxon>
        <taxon>Saccharopolyspora</taxon>
    </lineage>
</organism>
<gene>
    <name evidence="2" type="ORF">GU90_03630</name>
</gene>
<dbReference type="EMBL" id="JNVU01000012">
    <property type="protein sequence ID" value="KEI45539.1"/>
    <property type="molecule type" value="Genomic_DNA"/>
</dbReference>
<protein>
    <submittedName>
        <fullName evidence="2">Uncharacterized protein</fullName>
    </submittedName>
</protein>
<keyword evidence="3" id="KW-1185">Reference proteome</keyword>
<evidence type="ECO:0000313" key="2">
    <source>
        <dbReference type="EMBL" id="KEI45539.1"/>
    </source>
</evidence>
<dbReference type="Proteomes" id="UP000031419">
    <property type="component" value="Unassembled WGS sequence"/>
</dbReference>
<dbReference type="STRING" id="28042.GU90_03630"/>
<evidence type="ECO:0000313" key="3">
    <source>
        <dbReference type="Proteomes" id="UP000031419"/>
    </source>
</evidence>
<proteinExistence type="predicted"/>
<feature type="region of interest" description="Disordered" evidence="1">
    <location>
        <begin position="1"/>
        <end position="20"/>
    </location>
</feature>
<feature type="region of interest" description="Disordered" evidence="1">
    <location>
        <begin position="95"/>
        <end position="119"/>
    </location>
</feature>
<dbReference type="AlphaFoldDB" id="A0A073BCQ4"/>
<comment type="caution">
    <text evidence="2">The sequence shown here is derived from an EMBL/GenBank/DDBJ whole genome shotgun (WGS) entry which is preliminary data.</text>
</comment>
<evidence type="ECO:0000256" key="1">
    <source>
        <dbReference type="SAM" id="MobiDB-lite"/>
    </source>
</evidence>
<sequence length="119" mass="12952">MLVPEVEVPEGMEEITKGPGFRETARALVTREPERFGENQPGEPIRGEEVHPWFELGLNDIAHCQLAGDAKDPNDLRHCALLLEDGSGFVLNAKNPPAHAPWSKRSTAAGGEGSWPTCL</sequence>
<reference evidence="2 3" key="1">
    <citation type="submission" date="2014-06" db="EMBL/GenBank/DDBJ databases">
        <title>Saccharopolyspora rectivirgula DSM-43113 Genome sequencing.</title>
        <authorList>
            <person name="Barrera C."/>
            <person name="Millon L."/>
            <person name="Rognon B."/>
            <person name="Zaugg C."/>
            <person name="Monod M."/>
        </authorList>
    </citation>
    <scope>NUCLEOTIDE SEQUENCE [LARGE SCALE GENOMIC DNA]</scope>
    <source>
        <strain evidence="2 3">DSM 43113</strain>
    </source>
</reference>
<name>A0A073BCQ4_9PSEU</name>